<comment type="similarity">
    <text evidence="1">Belongs to the bacterial solute-binding protein 3 family.</text>
</comment>
<dbReference type="AlphaFoldDB" id="A0A1B9R0H4"/>
<dbReference type="SUPFAM" id="SSF53850">
    <property type="entry name" value="Periplasmic binding protein-like II"/>
    <property type="match status" value="1"/>
</dbReference>
<protein>
    <submittedName>
        <fullName evidence="3">Uncharacterized protein</fullName>
    </submittedName>
</protein>
<reference evidence="4" key="1">
    <citation type="submission" date="2016-06" db="EMBL/GenBank/DDBJ databases">
        <authorList>
            <person name="Hehemann J.-H."/>
            <person name="Arevalo P."/>
            <person name="Datta M.S."/>
            <person name="Polz M.F."/>
        </authorList>
    </citation>
    <scope>NUCLEOTIDE SEQUENCE [LARGE SCALE GENOMIC DNA]</scope>
    <source>
        <strain evidence="4">9CSC122</strain>
    </source>
</reference>
<dbReference type="PANTHER" id="PTHR35936:SF25">
    <property type="entry name" value="ABC TRANSPORTER SUBSTRATE-BINDING PROTEIN"/>
    <property type="match status" value="1"/>
</dbReference>
<dbReference type="Gene3D" id="3.40.190.10">
    <property type="entry name" value="Periplasmic binding protein-like II"/>
    <property type="match status" value="2"/>
</dbReference>
<evidence type="ECO:0000313" key="4">
    <source>
        <dbReference type="Proteomes" id="UP000093173"/>
    </source>
</evidence>
<comment type="caution">
    <text evidence="3">The sequence shown here is derived from an EMBL/GenBank/DDBJ whole genome shotgun (WGS) entry which is preliminary data.</text>
</comment>
<evidence type="ECO:0000256" key="1">
    <source>
        <dbReference type="ARBA" id="ARBA00010333"/>
    </source>
</evidence>
<keyword evidence="4" id="KW-1185">Reference proteome</keyword>
<name>A0A1B9R0H4_9VIBR</name>
<sequence>MKTIRTYFVFCVCMWITPFTVAGEEKVVRLASGDWFPYTSSQYQGGLLEKVVHHAFHSQGYDVKIDYMPWVRSAKLVEYAKYDGTFPWYSNNERRTKFIYPTIPLMHADTVMFYHKDVDFHWDTISDLSQYNIGGVAGFAATELLVKNGIETINSVDLDENILKLLRHRVDAVPIERQVGLTMVSSVAKADQVLIQIDEKPLISNPMYMMFSKNERGQQLSHIFDLGLTLIKGNGCYDQLMLGNPCE</sequence>
<feature type="chain" id="PRO_5008634757" evidence="2">
    <location>
        <begin position="23"/>
        <end position="247"/>
    </location>
</feature>
<feature type="signal peptide" evidence="2">
    <location>
        <begin position="1"/>
        <end position="22"/>
    </location>
</feature>
<organism evidence="3 4">
    <name type="scientific">Vibrio genomosp. F10</name>
    <dbReference type="NCBI Taxonomy" id="723171"/>
    <lineage>
        <taxon>Bacteria</taxon>
        <taxon>Pseudomonadati</taxon>
        <taxon>Pseudomonadota</taxon>
        <taxon>Gammaproteobacteria</taxon>
        <taxon>Vibrionales</taxon>
        <taxon>Vibrionaceae</taxon>
        <taxon>Vibrio</taxon>
    </lineage>
</organism>
<accession>A0A1B9R0H4</accession>
<dbReference type="Proteomes" id="UP000093173">
    <property type="component" value="Unassembled WGS sequence"/>
</dbReference>
<evidence type="ECO:0000313" key="3">
    <source>
        <dbReference type="EMBL" id="OCH77470.1"/>
    </source>
</evidence>
<keyword evidence="2" id="KW-0732">Signal</keyword>
<dbReference type="PANTHER" id="PTHR35936">
    <property type="entry name" value="MEMBRANE-BOUND LYTIC MUREIN TRANSGLYCOSYLASE F"/>
    <property type="match status" value="1"/>
</dbReference>
<dbReference type="RefSeq" id="WP_065576592.1">
    <property type="nucleotide sequence ID" value="NZ_JBNGCH010000370.1"/>
</dbReference>
<evidence type="ECO:0000256" key="2">
    <source>
        <dbReference type="SAM" id="SignalP"/>
    </source>
</evidence>
<dbReference type="EMBL" id="MAJZ01000370">
    <property type="protein sequence ID" value="OCH77470.1"/>
    <property type="molecule type" value="Genomic_DNA"/>
</dbReference>
<gene>
    <name evidence="3" type="ORF">A6E14_01210</name>
</gene>
<proteinExistence type="inferred from homology"/>